<accession>A0A813P7U0</accession>
<sequence length="152" mass="16840">MGNQHNRQKTSVKTPTTSTIKQIQHSSDQYQIIDLDEIVEQWIWVIDHSDLSVGAATPPSSYHQKLTLTVYFILSGVDKAVEYKYIEPVCVAGGEEYASGVIERFAEDETTHPVKLISKPPLFISSPLPCVILTSSICQTLTCSISLNSIDN</sequence>
<comment type="caution">
    <text evidence="2">The sequence shown here is derived from an EMBL/GenBank/DDBJ whole genome shotgun (WGS) entry which is preliminary data.</text>
</comment>
<dbReference type="EMBL" id="CAJNON010000004">
    <property type="protein sequence ID" value="CAF0746315.1"/>
    <property type="molecule type" value="Genomic_DNA"/>
</dbReference>
<name>A0A813P7U0_9BILA</name>
<dbReference type="AlphaFoldDB" id="A0A813P7U0"/>
<dbReference type="Proteomes" id="UP000663891">
    <property type="component" value="Unassembled WGS sequence"/>
</dbReference>
<proteinExistence type="predicted"/>
<feature type="region of interest" description="Disordered" evidence="1">
    <location>
        <begin position="1"/>
        <end position="20"/>
    </location>
</feature>
<reference evidence="2" key="1">
    <citation type="submission" date="2021-02" db="EMBL/GenBank/DDBJ databases">
        <authorList>
            <person name="Nowell W R."/>
        </authorList>
    </citation>
    <scope>NUCLEOTIDE SEQUENCE</scope>
</reference>
<feature type="compositionally biased region" description="Basic residues" evidence="1">
    <location>
        <begin position="1"/>
        <end position="10"/>
    </location>
</feature>
<gene>
    <name evidence="2" type="ORF">VCS650_LOCUS973</name>
</gene>
<feature type="compositionally biased region" description="Polar residues" evidence="1">
    <location>
        <begin position="11"/>
        <end position="20"/>
    </location>
</feature>
<organism evidence="2 3">
    <name type="scientific">Adineta steineri</name>
    <dbReference type="NCBI Taxonomy" id="433720"/>
    <lineage>
        <taxon>Eukaryota</taxon>
        <taxon>Metazoa</taxon>
        <taxon>Spiralia</taxon>
        <taxon>Gnathifera</taxon>
        <taxon>Rotifera</taxon>
        <taxon>Eurotatoria</taxon>
        <taxon>Bdelloidea</taxon>
        <taxon>Adinetida</taxon>
        <taxon>Adinetidae</taxon>
        <taxon>Adineta</taxon>
    </lineage>
</organism>
<evidence type="ECO:0000313" key="2">
    <source>
        <dbReference type="EMBL" id="CAF0746315.1"/>
    </source>
</evidence>
<evidence type="ECO:0000313" key="3">
    <source>
        <dbReference type="Proteomes" id="UP000663891"/>
    </source>
</evidence>
<evidence type="ECO:0000256" key="1">
    <source>
        <dbReference type="SAM" id="MobiDB-lite"/>
    </source>
</evidence>
<protein>
    <submittedName>
        <fullName evidence="2">Uncharacterized protein</fullName>
    </submittedName>
</protein>